<proteinExistence type="inferred from homology"/>
<sequence>MKIQDILDALDRITGGRLVKAPRDLSGNNPFVVTKSSGIPGKAVTELPGLVWGDPEAEVTRAAVMMTLTESAIELAAASGVNCLVAHHPVADGTNSGGVPIRHYMDLYGLNIIELHEAFHGLHPGIAWLHGHRAVEVDIRCGGLAGNILYVGEALPEVQTLGDLLGRLRRLMDMEREEACVREERRFRGCDDLFEASTTAAPAIVVGSPADRVRKVLHIFPHTGFTPDHLECVFGRHPDADTLLASISHLHAGNALIERARELGLRVLCGNSHALEIFENGVPLARALAMILPQLEIRLFRDRMVSYPLDAFGGEAIQEYGKEIAHRHLVRETVPCGL</sequence>
<protein>
    <submittedName>
        <fullName evidence="2">Nif3-like dinuclear metal center hexameric protein</fullName>
    </submittedName>
</protein>
<gene>
    <name evidence="2" type="ORF">KAR29_12470</name>
</gene>
<dbReference type="Pfam" id="PF01784">
    <property type="entry name" value="DUF34_NIF3"/>
    <property type="match status" value="1"/>
</dbReference>
<dbReference type="InterPro" id="IPR002678">
    <property type="entry name" value="DUF34/NIF3"/>
</dbReference>
<reference evidence="3" key="1">
    <citation type="submission" date="2021-04" db="EMBL/GenBank/DDBJ databases">
        <title>A novel Synergistetes isolate from a pyrite-forming mixed culture.</title>
        <authorList>
            <person name="Bunk B."/>
            <person name="Sproer C."/>
            <person name="Spring S."/>
            <person name="Pester M."/>
        </authorList>
    </citation>
    <scope>NUCLEOTIDE SEQUENCE [LARGE SCALE GENOMIC DNA]</scope>
    <source>
        <strain evidence="3">J.5.4.2-T.3.5.2</strain>
    </source>
</reference>
<dbReference type="InterPro" id="IPR036069">
    <property type="entry name" value="DUF34/NIF3_sf"/>
</dbReference>
<dbReference type="EMBL" id="CP072943">
    <property type="protein sequence ID" value="QTX33829.1"/>
    <property type="molecule type" value="Genomic_DNA"/>
</dbReference>
<dbReference type="KEGG" id="aram:KAR29_12470"/>
<organism evidence="2 3">
    <name type="scientific">Aminithiophilus ramosus</name>
    <dbReference type="NCBI Taxonomy" id="3029084"/>
    <lineage>
        <taxon>Bacteria</taxon>
        <taxon>Thermotogati</taxon>
        <taxon>Synergistota</taxon>
        <taxon>Synergistia</taxon>
        <taxon>Synergistales</taxon>
        <taxon>Aminithiophilaceae</taxon>
        <taxon>Aminithiophilus</taxon>
    </lineage>
</organism>
<evidence type="ECO:0000256" key="1">
    <source>
        <dbReference type="ARBA" id="ARBA00006964"/>
    </source>
</evidence>
<comment type="similarity">
    <text evidence="1">Belongs to the GTP cyclohydrolase I type 2/NIF3 family.</text>
</comment>
<evidence type="ECO:0000313" key="2">
    <source>
        <dbReference type="EMBL" id="QTX33829.1"/>
    </source>
</evidence>
<dbReference type="AlphaFoldDB" id="A0A9Q7AJC2"/>
<accession>A0A9Q7AJC2</accession>
<evidence type="ECO:0000313" key="3">
    <source>
        <dbReference type="Proteomes" id="UP000671879"/>
    </source>
</evidence>
<keyword evidence="3" id="KW-1185">Reference proteome</keyword>
<dbReference type="Proteomes" id="UP000671879">
    <property type="component" value="Chromosome"/>
</dbReference>
<dbReference type="SUPFAM" id="SSF102705">
    <property type="entry name" value="NIF3 (NGG1p interacting factor 3)-like"/>
    <property type="match status" value="1"/>
</dbReference>
<name>A0A9Q7AJC2_9BACT</name>
<dbReference type="Gene3D" id="3.40.1390.30">
    <property type="entry name" value="NIF3 (NGG1p interacting factor 3)-like"/>
    <property type="match status" value="1"/>
</dbReference>